<dbReference type="Pfam" id="PF15158">
    <property type="entry name" value="TMEM249"/>
    <property type="match status" value="1"/>
</dbReference>
<dbReference type="PANTHER" id="PTHR35442">
    <property type="entry name" value="TRANSMEMBRANE PROTEIN 249"/>
    <property type="match status" value="1"/>
</dbReference>
<reference evidence="3" key="3">
    <citation type="submission" date="2025-09" db="UniProtKB">
        <authorList>
            <consortium name="Ensembl"/>
        </authorList>
    </citation>
    <scope>IDENTIFICATION</scope>
</reference>
<organism evidence="3 4">
    <name type="scientific">Pongo abelii</name>
    <name type="common">Sumatran orangutan</name>
    <name type="synonym">Pongo pygmaeus abelii</name>
    <dbReference type="NCBI Taxonomy" id="9601"/>
    <lineage>
        <taxon>Eukaryota</taxon>
        <taxon>Metazoa</taxon>
        <taxon>Chordata</taxon>
        <taxon>Craniata</taxon>
        <taxon>Vertebrata</taxon>
        <taxon>Euteleostomi</taxon>
        <taxon>Mammalia</taxon>
        <taxon>Eutheria</taxon>
        <taxon>Euarchontoglires</taxon>
        <taxon>Primates</taxon>
        <taxon>Haplorrhini</taxon>
        <taxon>Catarrhini</taxon>
        <taxon>Hominidae</taxon>
        <taxon>Pongo</taxon>
    </lineage>
</organism>
<feature type="transmembrane region" description="Helical" evidence="2">
    <location>
        <begin position="70"/>
        <end position="87"/>
    </location>
</feature>
<gene>
    <name evidence="3" type="primary">TMEM249</name>
</gene>
<keyword evidence="2" id="KW-0472">Membrane</keyword>
<evidence type="ECO:0000313" key="3">
    <source>
        <dbReference type="Ensembl" id="ENSPPYP00000041823.1"/>
    </source>
</evidence>
<keyword evidence="2" id="KW-0812">Transmembrane</keyword>
<reference evidence="3" key="2">
    <citation type="submission" date="2025-08" db="UniProtKB">
        <authorList>
            <consortium name="Ensembl"/>
        </authorList>
    </citation>
    <scope>IDENTIFICATION</scope>
</reference>
<feature type="region of interest" description="Disordered" evidence="1">
    <location>
        <begin position="30"/>
        <end position="55"/>
    </location>
</feature>
<reference evidence="3 4" key="1">
    <citation type="submission" date="2008-02" db="EMBL/GenBank/DDBJ databases">
        <title>A 6x draft sequence assembly of the Pongo pygmaeus abelii genome.</title>
        <authorList>
            <person name="Wilson R.K."/>
            <person name="Mardis E."/>
        </authorList>
    </citation>
    <scope>NUCLEOTIDE SEQUENCE [LARGE SCALE GENOMIC DNA]</scope>
</reference>
<keyword evidence="2" id="KW-1133">Transmembrane helix</keyword>
<dbReference type="InterPro" id="IPR027861">
    <property type="entry name" value="TMEM249"/>
</dbReference>
<dbReference type="GeneTree" id="ENSGT00510000050177"/>
<name>A0A8I5UD04_PONAB</name>
<proteinExistence type="predicted"/>
<evidence type="ECO:0000313" key="4">
    <source>
        <dbReference type="Proteomes" id="UP000001595"/>
    </source>
</evidence>
<evidence type="ECO:0000256" key="2">
    <source>
        <dbReference type="SAM" id="Phobius"/>
    </source>
</evidence>
<dbReference type="Proteomes" id="UP000001595">
    <property type="component" value="Chromosome 8"/>
</dbReference>
<dbReference type="AlphaFoldDB" id="A0A8I5UD04"/>
<dbReference type="OrthoDB" id="5519333at2759"/>
<dbReference type="Ensembl" id="ENSPPYT00000061597.1">
    <property type="protein sequence ID" value="ENSPPYP00000041823.1"/>
    <property type="gene ID" value="ENSPPYG00000029741.2"/>
</dbReference>
<evidence type="ECO:0000256" key="1">
    <source>
        <dbReference type="SAM" id="MobiDB-lite"/>
    </source>
</evidence>
<keyword evidence="4" id="KW-1185">Reference proteome</keyword>
<feature type="region of interest" description="Disordered" evidence="1">
    <location>
        <begin position="1"/>
        <end position="20"/>
    </location>
</feature>
<feature type="transmembrane region" description="Helical" evidence="2">
    <location>
        <begin position="99"/>
        <end position="117"/>
    </location>
</feature>
<accession>A0A8I5UD04</accession>
<protein>
    <submittedName>
        <fullName evidence="3">Transmembrane protein 249</fullName>
    </submittedName>
</protein>
<dbReference type="PANTHER" id="PTHR35442:SF1">
    <property type="entry name" value="CATION CHANNEL SPERM-ASSOCIATED AUXILIARY SUBUNIT TMEM249"/>
    <property type="match status" value="1"/>
</dbReference>
<sequence>MGRSQVGRARALGGAGRCSWGPRRRLREPCADPASTGQALAPPPPAAGRAGASSRTAPPPVFVLEYYLDTLWKGMLLFIISVVLASFSSLREVQKQETWVFLVYGVGVGLWLVISSLPQRRLVLNHTRGVYHFSIQGRTVCQGPLHLVYVRLALSSDAYGRCFFQLVLGGHRLEPLVLVQLSEHYEQMEYLGRYIARKLNINYFDYLATSYRHVVRHWPPPGAGTVMLGKNPMGHKPSSSQSSLEV</sequence>